<accession>A0A640TPV4</accession>
<dbReference type="AlphaFoldDB" id="A0A640TPV4"/>
<proteinExistence type="predicted"/>
<sequence>MRRIAAADFTGSPQRYIAQLDVTTGEIESRWGSGDITWDDLGAWITFAFELNNDALVALVREKENAPAPGYILTAIGRTPPNEVLMEFIGEFGIPHSRVAHKGFP</sequence>
<reference evidence="1 2" key="1">
    <citation type="submission" date="2019-12" db="EMBL/GenBank/DDBJ databases">
        <title>Whole genome shotgun sequence of Streptomyces libani subsp. libani NBRC 13452.</title>
        <authorList>
            <person name="Ichikawa N."/>
            <person name="Kimura A."/>
            <person name="Kitahashi Y."/>
            <person name="Komaki H."/>
            <person name="Tamura T."/>
        </authorList>
    </citation>
    <scope>NUCLEOTIDE SEQUENCE [LARGE SCALE GENOMIC DNA]</scope>
    <source>
        <strain evidence="1 2">NBRC 13452</strain>
    </source>
</reference>
<evidence type="ECO:0000313" key="2">
    <source>
        <dbReference type="Proteomes" id="UP000429552"/>
    </source>
</evidence>
<dbReference type="EMBL" id="BLIP01000001">
    <property type="protein sequence ID" value="GFE24196.1"/>
    <property type="molecule type" value="Genomic_DNA"/>
</dbReference>
<gene>
    <name evidence="1" type="ORF">Sliba_46490</name>
</gene>
<protein>
    <submittedName>
        <fullName evidence="1">Uncharacterized protein</fullName>
    </submittedName>
</protein>
<comment type="caution">
    <text evidence="1">The sequence shown here is derived from an EMBL/GenBank/DDBJ whole genome shotgun (WGS) entry which is preliminary data.</text>
</comment>
<organism evidence="1 2">
    <name type="scientific">Streptomyces nigrescens</name>
    <dbReference type="NCBI Taxonomy" id="1920"/>
    <lineage>
        <taxon>Bacteria</taxon>
        <taxon>Bacillati</taxon>
        <taxon>Actinomycetota</taxon>
        <taxon>Actinomycetes</taxon>
        <taxon>Kitasatosporales</taxon>
        <taxon>Streptomycetaceae</taxon>
        <taxon>Streptomyces</taxon>
    </lineage>
</organism>
<evidence type="ECO:0000313" key="1">
    <source>
        <dbReference type="EMBL" id="GFE24196.1"/>
    </source>
</evidence>
<name>A0A640TPV4_STRNI</name>
<dbReference type="Proteomes" id="UP000429552">
    <property type="component" value="Unassembled WGS sequence"/>
</dbReference>